<organism evidence="1 2">
    <name type="scientific">Arctium lappa</name>
    <name type="common">Greater burdock</name>
    <name type="synonym">Lappa major</name>
    <dbReference type="NCBI Taxonomy" id="4217"/>
    <lineage>
        <taxon>Eukaryota</taxon>
        <taxon>Viridiplantae</taxon>
        <taxon>Streptophyta</taxon>
        <taxon>Embryophyta</taxon>
        <taxon>Tracheophyta</taxon>
        <taxon>Spermatophyta</taxon>
        <taxon>Magnoliopsida</taxon>
        <taxon>eudicotyledons</taxon>
        <taxon>Gunneridae</taxon>
        <taxon>Pentapetalae</taxon>
        <taxon>asterids</taxon>
        <taxon>campanulids</taxon>
        <taxon>Asterales</taxon>
        <taxon>Asteraceae</taxon>
        <taxon>Carduoideae</taxon>
        <taxon>Cardueae</taxon>
        <taxon>Arctiinae</taxon>
        <taxon>Arctium</taxon>
    </lineage>
</organism>
<reference evidence="2" key="1">
    <citation type="journal article" date="2022" name="Mol. Ecol. Resour.">
        <title>The genomes of chicory, endive, great burdock and yacon provide insights into Asteraceae palaeo-polyploidization history and plant inulin production.</title>
        <authorList>
            <person name="Fan W."/>
            <person name="Wang S."/>
            <person name="Wang H."/>
            <person name="Wang A."/>
            <person name="Jiang F."/>
            <person name="Liu H."/>
            <person name="Zhao H."/>
            <person name="Xu D."/>
            <person name="Zhang Y."/>
        </authorList>
    </citation>
    <scope>NUCLEOTIDE SEQUENCE [LARGE SCALE GENOMIC DNA]</scope>
    <source>
        <strain evidence="2">cv. Niubang</strain>
    </source>
</reference>
<gene>
    <name evidence="1" type="ORF">L6452_22312</name>
</gene>
<proteinExistence type="predicted"/>
<evidence type="ECO:0000313" key="1">
    <source>
        <dbReference type="EMBL" id="KAI3715333.1"/>
    </source>
</evidence>
<accession>A0ACB9AZT3</accession>
<reference evidence="1 2" key="2">
    <citation type="journal article" date="2022" name="Mol. Ecol. Resour.">
        <title>The genomes of chicory, endive, great burdock and yacon provide insights into Asteraceae paleo-polyploidization history and plant inulin production.</title>
        <authorList>
            <person name="Fan W."/>
            <person name="Wang S."/>
            <person name="Wang H."/>
            <person name="Wang A."/>
            <person name="Jiang F."/>
            <person name="Liu H."/>
            <person name="Zhao H."/>
            <person name="Xu D."/>
            <person name="Zhang Y."/>
        </authorList>
    </citation>
    <scope>NUCLEOTIDE SEQUENCE [LARGE SCALE GENOMIC DNA]</scope>
    <source>
        <strain evidence="2">cv. Niubang</strain>
    </source>
</reference>
<keyword evidence="2" id="KW-1185">Reference proteome</keyword>
<dbReference type="Proteomes" id="UP001055879">
    <property type="component" value="Linkage Group LG07"/>
</dbReference>
<sequence>MPAEANQLKEACESFHFRRGMEEDVLGEKVRKTWLGLGLYRVWYHCYSIHANSDLQIACLISWVSMFNVVMEELRRELRQEFRDDIGELSKKLDPKGSQTTMKTCLLILITLDGKNNQTSLGNVNMKVTQVSLVF</sequence>
<comment type="caution">
    <text evidence="1">The sequence shown here is derived from an EMBL/GenBank/DDBJ whole genome shotgun (WGS) entry which is preliminary data.</text>
</comment>
<evidence type="ECO:0000313" key="2">
    <source>
        <dbReference type="Proteomes" id="UP001055879"/>
    </source>
</evidence>
<protein>
    <submittedName>
        <fullName evidence="1">Uncharacterized protein</fullName>
    </submittedName>
</protein>
<name>A0ACB9AZT3_ARCLA</name>
<dbReference type="EMBL" id="CM042053">
    <property type="protein sequence ID" value="KAI3715333.1"/>
    <property type="molecule type" value="Genomic_DNA"/>
</dbReference>